<evidence type="ECO:0000313" key="3">
    <source>
        <dbReference type="Proteomes" id="UP000247973"/>
    </source>
</evidence>
<keyword evidence="1" id="KW-0812">Transmembrane</keyword>
<keyword evidence="1" id="KW-0472">Membrane</keyword>
<name>A0A2V3PKC4_9BACT</name>
<accession>A0A2V3PKC4</accession>
<keyword evidence="1" id="KW-1133">Transmembrane helix</keyword>
<feature type="transmembrane region" description="Helical" evidence="1">
    <location>
        <begin position="21"/>
        <end position="50"/>
    </location>
</feature>
<sequence>MEKIELRSEKVRNIIGKIPPYIIRSGITLIIILSLLILVNCSFITIPVFADCEVIIEKQNEKLIIEKIRIKNNINLNDNIKKGSPLILSLNDRDICLLAFDSDIAGYLISSEGIYISNLNMPVPNALKAGDTHFSIENSIILKGKIELKRISLLSSFFNRI</sequence>
<protein>
    <submittedName>
        <fullName evidence="2">Uncharacterized protein</fullName>
    </submittedName>
</protein>
<evidence type="ECO:0000256" key="1">
    <source>
        <dbReference type="SAM" id="Phobius"/>
    </source>
</evidence>
<organism evidence="2 3">
    <name type="scientific">Dysgonomonas alginatilytica</name>
    <dbReference type="NCBI Taxonomy" id="1605892"/>
    <lineage>
        <taxon>Bacteria</taxon>
        <taxon>Pseudomonadati</taxon>
        <taxon>Bacteroidota</taxon>
        <taxon>Bacteroidia</taxon>
        <taxon>Bacteroidales</taxon>
        <taxon>Dysgonomonadaceae</taxon>
        <taxon>Dysgonomonas</taxon>
    </lineage>
</organism>
<dbReference type="Proteomes" id="UP000247973">
    <property type="component" value="Unassembled WGS sequence"/>
</dbReference>
<dbReference type="EMBL" id="QICL01000037">
    <property type="protein sequence ID" value="PXV59349.1"/>
    <property type="molecule type" value="Genomic_DNA"/>
</dbReference>
<gene>
    <name evidence="2" type="ORF">CLV62_13715</name>
</gene>
<proteinExistence type="predicted"/>
<reference evidence="2 3" key="1">
    <citation type="submission" date="2018-03" db="EMBL/GenBank/DDBJ databases">
        <title>Genomic Encyclopedia of Archaeal and Bacterial Type Strains, Phase II (KMG-II): from individual species to whole genera.</title>
        <authorList>
            <person name="Goeker M."/>
        </authorList>
    </citation>
    <scope>NUCLEOTIDE SEQUENCE [LARGE SCALE GENOMIC DNA]</scope>
    <source>
        <strain evidence="2 3">DSM 100214</strain>
    </source>
</reference>
<evidence type="ECO:0000313" key="2">
    <source>
        <dbReference type="EMBL" id="PXV59349.1"/>
    </source>
</evidence>
<keyword evidence="3" id="KW-1185">Reference proteome</keyword>
<comment type="caution">
    <text evidence="2">The sequence shown here is derived from an EMBL/GenBank/DDBJ whole genome shotgun (WGS) entry which is preliminary data.</text>
</comment>
<dbReference type="RefSeq" id="WP_110312362.1">
    <property type="nucleotide sequence ID" value="NZ_QICL01000037.1"/>
</dbReference>
<dbReference type="AlphaFoldDB" id="A0A2V3PKC4"/>